<accession>A0A0G0MQF5</accession>
<proteinExistence type="predicted"/>
<evidence type="ECO:0000313" key="2">
    <source>
        <dbReference type="Proteomes" id="UP000034845"/>
    </source>
</evidence>
<reference evidence="1 2" key="1">
    <citation type="journal article" date="2015" name="Nature">
        <title>rRNA introns, odd ribosomes, and small enigmatic genomes across a large radiation of phyla.</title>
        <authorList>
            <person name="Brown C.T."/>
            <person name="Hug L.A."/>
            <person name="Thomas B.C."/>
            <person name="Sharon I."/>
            <person name="Castelle C.J."/>
            <person name="Singh A."/>
            <person name="Wilkins M.J."/>
            <person name="Williams K.H."/>
            <person name="Banfield J.F."/>
        </authorList>
    </citation>
    <scope>NUCLEOTIDE SEQUENCE [LARGE SCALE GENOMIC DNA]</scope>
    <source>
        <strain evidence="2">GW2011_GWA1_39_13</strain>
    </source>
</reference>
<dbReference type="Proteomes" id="UP000034845">
    <property type="component" value="Unassembled WGS sequence"/>
</dbReference>
<evidence type="ECO:0000313" key="1">
    <source>
        <dbReference type="EMBL" id="KKR02671.1"/>
    </source>
</evidence>
<protein>
    <submittedName>
        <fullName evidence="1">Uncharacterized protein</fullName>
    </submittedName>
</protein>
<sequence>MVDVRPDMSRAALQSILEDLKERKRENFSFNATVWGNEVKGIIDREIDRNVKKVEDALRQIATVRA</sequence>
<gene>
    <name evidence="1" type="ORF">UT29_C0001G0151</name>
</gene>
<organism evidence="1 2">
    <name type="scientific">Yanofskybacteria sp. (strain GW2011_GWA1_39_13)</name>
    <dbReference type="NCBI Taxonomy" id="1619019"/>
    <lineage>
        <taxon>Bacteria</taxon>
        <taxon>Candidatus Yanofskyibacteriota</taxon>
    </lineage>
</organism>
<comment type="caution">
    <text evidence="1">The sequence shown here is derived from an EMBL/GenBank/DDBJ whole genome shotgun (WGS) entry which is preliminary data.</text>
</comment>
<dbReference type="EMBL" id="LBWF01000001">
    <property type="protein sequence ID" value="KKR02671.1"/>
    <property type="molecule type" value="Genomic_DNA"/>
</dbReference>
<dbReference type="AlphaFoldDB" id="A0A0G0MQF5"/>
<name>A0A0G0MQF5_YANXG</name>